<name>A0A0B7GZ08_9FLAO</name>
<protein>
    <submittedName>
        <fullName evidence="2">DUF3575 domain-containing protein</fullName>
    </submittedName>
</protein>
<dbReference type="eggNOG" id="ENOG5032S8Y">
    <property type="taxonomic scope" value="Bacteria"/>
</dbReference>
<gene>
    <name evidence="3" type="ORF">CCYN2B_10040</name>
    <name evidence="2" type="ORF">CGC48_07805</name>
</gene>
<dbReference type="GeneID" id="96781699"/>
<dbReference type="EMBL" id="CDOD01000001">
    <property type="protein sequence ID" value="CEN32385.1"/>
    <property type="molecule type" value="Genomic_DNA"/>
</dbReference>
<evidence type="ECO:0000256" key="1">
    <source>
        <dbReference type="SAM" id="SignalP"/>
    </source>
</evidence>
<evidence type="ECO:0000313" key="2">
    <source>
        <dbReference type="EMBL" id="ATA68545.1"/>
    </source>
</evidence>
<proteinExistence type="predicted"/>
<evidence type="ECO:0000313" key="5">
    <source>
        <dbReference type="Proteomes" id="UP000242855"/>
    </source>
</evidence>
<evidence type="ECO:0000313" key="3">
    <source>
        <dbReference type="EMBL" id="CEN32385.1"/>
    </source>
</evidence>
<sequence length="182" mass="21134">MKRCFVFLLLLSSLIAYSQETSRKLNPDFRKNELRLNALLLLFEGMEFSYERALNYDCSVGGSSLILAYKDSDLESGMNYNVTAFGRYYFGKKPVSGFFLETFLMFFNRDNFIDYYDYNRSYSLRKIERETNVALGLGFGVKWIRRNFSFELSTGLGRVPRSAYNGYIPFVGRGAFGVGYRF</sequence>
<feature type="chain" id="PRO_5002131890" evidence="1">
    <location>
        <begin position="19"/>
        <end position="182"/>
    </location>
</feature>
<reference evidence="2 5" key="3">
    <citation type="journal article" date="2017" name="Genome Announc.">
        <title>Twelve Complete Reference Genomes of Clinical Isolates in the Capnocytophaga Genus.</title>
        <authorList>
            <person name="Villarma A."/>
            <person name="Gulvik C.A."/>
            <person name="Rowe L.A."/>
            <person name="Sheth M."/>
            <person name="Juieng P."/>
            <person name="Nicholson A.C."/>
            <person name="Loparev V.N."/>
            <person name="McQuiston J.R."/>
        </authorList>
    </citation>
    <scope>NUCLEOTIDE SEQUENCE [LARGE SCALE GENOMIC DNA]</scope>
    <source>
        <strain evidence="2 5">G7591</strain>
    </source>
</reference>
<accession>A0A0B7GZ08</accession>
<evidence type="ECO:0000313" key="4">
    <source>
        <dbReference type="Proteomes" id="UP000038055"/>
    </source>
</evidence>
<dbReference type="AlphaFoldDB" id="A0A0B7GZ08"/>
<keyword evidence="4" id="KW-1185">Reference proteome</keyword>
<dbReference type="RefSeq" id="WP_041989337.1">
    <property type="nucleotide sequence ID" value="NZ_CDOD01000001.1"/>
</dbReference>
<dbReference type="EMBL" id="CP022378">
    <property type="protein sequence ID" value="ATA68545.1"/>
    <property type="molecule type" value="Genomic_DNA"/>
</dbReference>
<feature type="signal peptide" evidence="1">
    <location>
        <begin position="1"/>
        <end position="18"/>
    </location>
</feature>
<dbReference type="STRING" id="28189.CCYN74_10029"/>
<dbReference type="Proteomes" id="UP000038055">
    <property type="component" value="Unassembled WGS sequence"/>
</dbReference>
<dbReference type="KEGG" id="ccyn:CGC48_07805"/>
<reference evidence="3" key="2">
    <citation type="submission" date="2015-01" db="EMBL/GenBank/DDBJ databases">
        <authorList>
            <person name="Xiang T."/>
            <person name="Song Y."/>
            <person name="Huang L."/>
            <person name="Wang B."/>
            <person name="Wu P."/>
        </authorList>
    </citation>
    <scope>NUCLEOTIDE SEQUENCE [LARGE SCALE GENOMIC DNA]</scope>
    <source>
        <strain evidence="3">Ccyn2B</strain>
    </source>
</reference>
<dbReference type="Proteomes" id="UP000242855">
    <property type="component" value="Chromosome"/>
</dbReference>
<organism evidence="3 4">
    <name type="scientific">Capnocytophaga cynodegmi</name>
    <dbReference type="NCBI Taxonomy" id="28189"/>
    <lineage>
        <taxon>Bacteria</taxon>
        <taxon>Pseudomonadati</taxon>
        <taxon>Bacteroidota</taxon>
        <taxon>Flavobacteriia</taxon>
        <taxon>Flavobacteriales</taxon>
        <taxon>Flavobacteriaceae</taxon>
        <taxon>Capnocytophaga</taxon>
    </lineage>
</organism>
<reference evidence="4" key="1">
    <citation type="submission" date="2015-01" db="EMBL/GenBank/DDBJ databases">
        <authorList>
            <person name="MANFREDI Pablo"/>
        </authorList>
    </citation>
    <scope>NUCLEOTIDE SEQUENCE [LARGE SCALE GENOMIC DNA]</scope>
    <source>
        <strain evidence="4">Ccyn2B</strain>
    </source>
</reference>
<keyword evidence="1" id="KW-0732">Signal</keyword>